<protein>
    <submittedName>
        <fullName evidence="2">Uncharacterized protein</fullName>
    </submittedName>
</protein>
<proteinExistence type="predicted"/>
<evidence type="ECO:0000313" key="1">
    <source>
        <dbReference type="Proteomes" id="UP000095283"/>
    </source>
</evidence>
<reference evidence="2" key="1">
    <citation type="submission" date="2016-11" db="UniProtKB">
        <authorList>
            <consortium name="WormBaseParasite"/>
        </authorList>
    </citation>
    <scope>IDENTIFICATION</scope>
</reference>
<dbReference type="Proteomes" id="UP000095283">
    <property type="component" value="Unplaced"/>
</dbReference>
<dbReference type="WBParaSite" id="Hba_07524">
    <property type="protein sequence ID" value="Hba_07524"/>
    <property type="gene ID" value="Hba_07524"/>
</dbReference>
<organism evidence="1 2">
    <name type="scientific">Heterorhabditis bacteriophora</name>
    <name type="common">Entomopathogenic nematode worm</name>
    <dbReference type="NCBI Taxonomy" id="37862"/>
    <lineage>
        <taxon>Eukaryota</taxon>
        <taxon>Metazoa</taxon>
        <taxon>Ecdysozoa</taxon>
        <taxon>Nematoda</taxon>
        <taxon>Chromadorea</taxon>
        <taxon>Rhabditida</taxon>
        <taxon>Rhabditina</taxon>
        <taxon>Rhabditomorpha</taxon>
        <taxon>Strongyloidea</taxon>
        <taxon>Heterorhabditidae</taxon>
        <taxon>Heterorhabditis</taxon>
    </lineage>
</organism>
<evidence type="ECO:0000313" key="2">
    <source>
        <dbReference type="WBParaSite" id="Hba_07524"/>
    </source>
</evidence>
<sequence>MIHTSIVIGKQTVVIYIGKIHYI</sequence>
<keyword evidence="1" id="KW-1185">Reference proteome</keyword>
<name>A0A1I7WR00_HETBA</name>
<dbReference type="AlphaFoldDB" id="A0A1I7WR00"/>
<accession>A0A1I7WR00</accession>